<gene>
    <name evidence="5" type="primary">rrmA</name>
    <name evidence="5" type="ORF">KDW_19270</name>
</gene>
<evidence type="ECO:0000256" key="2">
    <source>
        <dbReference type="PIRSR" id="PIRSR018249-2"/>
    </source>
</evidence>
<organism evidence="5 6">
    <name type="scientific">Dictyobacter vulcani</name>
    <dbReference type="NCBI Taxonomy" id="2607529"/>
    <lineage>
        <taxon>Bacteria</taxon>
        <taxon>Bacillati</taxon>
        <taxon>Chloroflexota</taxon>
        <taxon>Ktedonobacteria</taxon>
        <taxon>Ktedonobacterales</taxon>
        <taxon>Dictyobacteraceae</taxon>
        <taxon>Dictyobacter</taxon>
    </lineage>
</organism>
<sequence>MDDMMVSTAVEEILRCPVCSLPISFQQGTWRCEQAHAFDMAKEGYVNLLRKKLPGDTREMLLARRAFFDKGYYQPLASLLNELLQAHLAPVQEGPVRLLDAGCGEGYYLGNLQAQLAQRFGQVYGLGIDISKDAIRMAAKRYPDTFFMVANLNEPLPLADQALAGMLNIFAPRNVAEYARVLAPGAPLLIIIPGPRHIQELRQSLHLLNIEENKQQHVVEQFSGSFTLLETRELSYELALQQAEIAQLVMMTPNYWHLSEEIRARMEALNSLSTTIDFICLVFQRL</sequence>
<keyword evidence="6" id="KW-1185">Reference proteome</keyword>
<feature type="binding site" evidence="1">
    <location>
        <position position="19"/>
    </location>
    <ligand>
        <name>Zn(2+)</name>
        <dbReference type="ChEBI" id="CHEBI:29105"/>
    </ligand>
</feature>
<dbReference type="AlphaFoldDB" id="A0A5J4KIY4"/>
<dbReference type="InterPro" id="IPR016718">
    <property type="entry name" value="rRNA_m1G-MeTrfase_A_prd"/>
</dbReference>
<dbReference type="SUPFAM" id="SSF53335">
    <property type="entry name" value="S-adenosyl-L-methionine-dependent methyltransferases"/>
    <property type="match status" value="1"/>
</dbReference>
<feature type="binding site" evidence="1">
    <location>
        <position position="32"/>
    </location>
    <ligand>
        <name>Zn(2+)</name>
        <dbReference type="ChEBI" id="CHEBI:29105"/>
    </ligand>
</feature>
<comment type="caution">
    <text evidence="5">The sequence shown here is derived from an EMBL/GenBank/DDBJ whole genome shotgun (WGS) entry which is preliminary data.</text>
</comment>
<reference evidence="5 6" key="1">
    <citation type="submission" date="2019-10" db="EMBL/GenBank/DDBJ databases">
        <title>Dictyobacter vulcani sp. nov., within the class Ktedonobacteria, isolated from soil of volcanic Mt. Zao.</title>
        <authorList>
            <person name="Zheng Y."/>
            <person name="Wang C.M."/>
            <person name="Sakai Y."/>
            <person name="Abe K."/>
            <person name="Yokota A."/>
            <person name="Yabe S."/>
        </authorList>
    </citation>
    <scope>NUCLEOTIDE SEQUENCE [LARGE SCALE GENOMIC DNA]</scope>
    <source>
        <strain evidence="5 6">W12</strain>
    </source>
</reference>
<accession>A0A5J4KIY4</accession>
<feature type="binding site" evidence="1">
    <location>
        <position position="36"/>
    </location>
    <ligand>
        <name>Zn(2+)</name>
        <dbReference type="ChEBI" id="CHEBI:29105"/>
    </ligand>
</feature>
<dbReference type="CDD" id="cd02440">
    <property type="entry name" value="AdoMet_MTases"/>
    <property type="match status" value="1"/>
</dbReference>
<dbReference type="Pfam" id="PF13649">
    <property type="entry name" value="Methyltransf_25"/>
    <property type="match status" value="1"/>
</dbReference>
<evidence type="ECO:0000259" key="3">
    <source>
        <dbReference type="Pfam" id="PF13649"/>
    </source>
</evidence>
<feature type="binding site" evidence="2">
    <location>
        <position position="73"/>
    </location>
    <ligand>
        <name>S-adenosyl-L-methionine</name>
        <dbReference type="ChEBI" id="CHEBI:59789"/>
    </ligand>
</feature>
<evidence type="ECO:0000259" key="4">
    <source>
        <dbReference type="Pfam" id="PF21302"/>
    </source>
</evidence>
<dbReference type="EMBL" id="BKZW01000001">
    <property type="protein sequence ID" value="GER87765.1"/>
    <property type="molecule type" value="Genomic_DNA"/>
</dbReference>
<dbReference type="PIRSF" id="PIRSF018249">
    <property type="entry name" value="MyrA_prd"/>
    <property type="match status" value="1"/>
</dbReference>
<dbReference type="Proteomes" id="UP000326912">
    <property type="component" value="Unassembled WGS sequence"/>
</dbReference>
<dbReference type="InterPro" id="IPR041698">
    <property type="entry name" value="Methyltransf_25"/>
</dbReference>
<evidence type="ECO:0000313" key="5">
    <source>
        <dbReference type="EMBL" id="GER87765.1"/>
    </source>
</evidence>
<keyword evidence="2" id="KW-0949">S-adenosyl-L-methionine</keyword>
<keyword evidence="1" id="KW-0862">Zinc</keyword>
<keyword evidence="5" id="KW-0808">Transferase</keyword>
<dbReference type="GO" id="GO:0046872">
    <property type="term" value="F:metal ion binding"/>
    <property type="evidence" value="ECO:0007669"/>
    <property type="project" value="UniProtKB-KW"/>
</dbReference>
<dbReference type="Gene3D" id="3.40.50.150">
    <property type="entry name" value="Vaccinia Virus protein VP39"/>
    <property type="match status" value="1"/>
</dbReference>
<dbReference type="GO" id="GO:0008168">
    <property type="term" value="F:methyltransferase activity"/>
    <property type="evidence" value="ECO:0007669"/>
    <property type="project" value="UniProtKB-KW"/>
</dbReference>
<feature type="binding site" evidence="2">
    <location>
        <begin position="105"/>
        <end position="106"/>
    </location>
    <ligand>
        <name>S-adenosyl-L-methionine</name>
        <dbReference type="ChEBI" id="CHEBI:59789"/>
    </ligand>
</feature>
<feature type="domain" description="Methyltransferase" evidence="3">
    <location>
        <begin position="99"/>
        <end position="185"/>
    </location>
</feature>
<feature type="binding site" evidence="1">
    <location>
        <position position="16"/>
    </location>
    <ligand>
        <name>Zn(2+)</name>
        <dbReference type="ChEBI" id="CHEBI:29105"/>
    </ligand>
</feature>
<dbReference type="GO" id="GO:0032259">
    <property type="term" value="P:methylation"/>
    <property type="evidence" value="ECO:0007669"/>
    <property type="project" value="UniProtKB-KW"/>
</dbReference>
<dbReference type="InterPro" id="IPR029063">
    <property type="entry name" value="SAM-dependent_MTases_sf"/>
</dbReference>
<evidence type="ECO:0000313" key="6">
    <source>
        <dbReference type="Proteomes" id="UP000326912"/>
    </source>
</evidence>
<evidence type="ECO:0000256" key="1">
    <source>
        <dbReference type="PIRSR" id="PIRSR018249-1"/>
    </source>
</evidence>
<feature type="binding site" evidence="2">
    <location>
        <position position="197"/>
    </location>
    <ligand>
        <name>S-adenosyl-L-methionine</name>
        <dbReference type="ChEBI" id="CHEBI:59789"/>
    </ligand>
</feature>
<keyword evidence="1" id="KW-0479">Metal-binding</keyword>
<protein>
    <submittedName>
        <fullName evidence="5">23S rRNA (Guanine(745)-N(1))-methyltransferase</fullName>
    </submittedName>
</protein>
<name>A0A5J4KIY4_9CHLR</name>
<proteinExistence type="predicted"/>
<dbReference type="Pfam" id="PF21302">
    <property type="entry name" value="Zn_ribbon_RlmA"/>
    <property type="match status" value="1"/>
</dbReference>
<feature type="domain" description="23S rRNA (guanine(745)-N(1))-methyltransferase N-terminal" evidence="4">
    <location>
        <begin position="15"/>
        <end position="49"/>
    </location>
</feature>
<keyword evidence="5" id="KW-0489">Methyltransferase</keyword>
<dbReference type="InterPro" id="IPR048647">
    <property type="entry name" value="RlmA_N"/>
</dbReference>